<evidence type="ECO:0000256" key="2">
    <source>
        <dbReference type="ARBA" id="ARBA00022692"/>
    </source>
</evidence>
<comment type="subcellular location">
    <subcellularLocation>
        <location evidence="1">Membrane</location>
        <topology evidence="1">Multi-pass membrane protein</topology>
    </subcellularLocation>
</comment>
<dbReference type="GO" id="GO:0005886">
    <property type="term" value="C:plasma membrane"/>
    <property type="evidence" value="ECO:0007669"/>
    <property type="project" value="TreeGrafter"/>
</dbReference>
<keyword evidence="3 5" id="KW-1133">Transmembrane helix</keyword>
<name>A0A8B6DRE5_MYTGA</name>
<evidence type="ECO:0000256" key="3">
    <source>
        <dbReference type="ARBA" id="ARBA00022989"/>
    </source>
</evidence>
<keyword evidence="4 5" id="KW-0472">Membrane</keyword>
<feature type="transmembrane region" description="Helical" evidence="5">
    <location>
        <begin position="147"/>
        <end position="169"/>
    </location>
</feature>
<dbReference type="Gene3D" id="1.20.140.150">
    <property type="match status" value="1"/>
</dbReference>
<sequence length="197" mass="21962">MATRKHQGLLVAALCFSGLALLLHIIGFASPYWYSQELGSITVHLGLWKGCFGISGLLVCNDYSLWDSDLEYYHRIPQGLTTIALIFASIGCFSLVVKICKGSKPGFEKAYLVATTTFGIADVLIAIALVIWSLFQTEAVRNNKDYSIYLEIFAAVLFFLSEIVLYLPINAPEPVVYPAMPQTVSYITTQQQSYRNW</sequence>
<keyword evidence="2 5" id="KW-0812">Transmembrane</keyword>
<dbReference type="AlphaFoldDB" id="A0A8B6DRE5"/>
<dbReference type="OrthoDB" id="6127209at2759"/>
<accession>A0A8B6DRE5</accession>
<feature type="transmembrane region" description="Helical" evidence="5">
    <location>
        <begin position="80"/>
        <end position="99"/>
    </location>
</feature>
<evidence type="ECO:0000256" key="5">
    <source>
        <dbReference type="SAM" id="Phobius"/>
    </source>
</evidence>
<dbReference type="EMBL" id="UYJE01003924">
    <property type="protein sequence ID" value="VDI23425.1"/>
    <property type="molecule type" value="Genomic_DNA"/>
</dbReference>
<evidence type="ECO:0000313" key="7">
    <source>
        <dbReference type="Proteomes" id="UP000596742"/>
    </source>
</evidence>
<protein>
    <submittedName>
        <fullName evidence="6">Uncharacterized protein</fullName>
    </submittedName>
</protein>
<reference evidence="6" key="1">
    <citation type="submission" date="2018-11" db="EMBL/GenBank/DDBJ databases">
        <authorList>
            <person name="Alioto T."/>
            <person name="Alioto T."/>
        </authorList>
    </citation>
    <scope>NUCLEOTIDE SEQUENCE</scope>
</reference>
<comment type="caution">
    <text evidence="6">The sequence shown here is derived from an EMBL/GenBank/DDBJ whole genome shotgun (WGS) entry which is preliminary data.</text>
</comment>
<evidence type="ECO:0000256" key="1">
    <source>
        <dbReference type="ARBA" id="ARBA00004141"/>
    </source>
</evidence>
<proteinExistence type="predicted"/>
<dbReference type="PANTHER" id="PTHR10671">
    <property type="entry name" value="EPITHELIAL MEMBRANE PROTEIN-RELATED"/>
    <property type="match status" value="1"/>
</dbReference>
<organism evidence="6 7">
    <name type="scientific">Mytilus galloprovincialis</name>
    <name type="common">Mediterranean mussel</name>
    <dbReference type="NCBI Taxonomy" id="29158"/>
    <lineage>
        <taxon>Eukaryota</taxon>
        <taxon>Metazoa</taxon>
        <taxon>Spiralia</taxon>
        <taxon>Lophotrochozoa</taxon>
        <taxon>Mollusca</taxon>
        <taxon>Bivalvia</taxon>
        <taxon>Autobranchia</taxon>
        <taxon>Pteriomorphia</taxon>
        <taxon>Mytilida</taxon>
        <taxon>Mytiloidea</taxon>
        <taxon>Mytilidae</taxon>
        <taxon>Mytilinae</taxon>
        <taxon>Mytilus</taxon>
    </lineage>
</organism>
<dbReference type="PANTHER" id="PTHR10671:SF108">
    <property type="entry name" value="CLAUDIN FAMILY PROTEIN-RELATED"/>
    <property type="match status" value="1"/>
</dbReference>
<gene>
    <name evidence="6" type="ORF">MGAL_10B017321</name>
</gene>
<keyword evidence="7" id="KW-1185">Reference proteome</keyword>
<dbReference type="InterPro" id="IPR050579">
    <property type="entry name" value="PMP-22/EMP/MP20-like"/>
</dbReference>
<dbReference type="Proteomes" id="UP000596742">
    <property type="component" value="Unassembled WGS sequence"/>
</dbReference>
<evidence type="ECO:0000256" key="4">
    <source>
        <dbReference type="ARBA" id="ARBA00023136"/>
    </source>
</evidence>
<feature type="transmembrane region" description="Helical" evidence="5">
    <location>
        <begin position="111"/>
        <end position="135"/>
    </location>
</feature>
<evidence type="ECO:0000313" key="6">
    <source>
        <dbReference type="EMBL" id="VDI23425.1"/>
    </source>
</evidence>